<reference evidence="2 3" key="1">
    <citation type="submission" date="2024-07" db="EMBL/GenBank/DDBJ databases">
        <title>Section-level genome sequencing and comparative genomics of Aspergillus sections Usti and Cavernicolus.</title>
        <authorList>
            <consortium name="Lawrence Berkeley National Laboratory"/>
            <person name="Nybo J.L."/>
            <person name="Vesth T.C."/>
            <person name="Theobald S."/>
            <person name="Frisvad J.C."/>
            <person name="Larsen T.O."/>
            <person name="Kjaerboelling I."/>
            <person name="Rothschild-Mancinelli K."/>
            <person name="Lyhne E.K."/>
            <person name="Kogle M.E."/>
            <person name="Barry K."/>
            <person name="Clum A."/>
            <person name="Na H."/>
            <person name="Ledsgaard L."/>
            <person name="Lin J."/>
            <person name="Lipzen A."/>
            <person name="Kuo A."/>
            <person name="Riley R."/>
            <person name="Mondo S."/>
            <person name="Labutti K."/>
            <person name="Haridas S."/>
            <person name="Pangalinan J."/>
            <person name="Salamov A.A."/>
            <person name="Simmons B.A."/>
            <person name="Magnuson J.K."/>
            <person name="Chen J."/>
            <person name="Drula E."/>
            <person name="Henrissat B."/>
            <person name="Wiebenga A."/>
            <person name="Lubbers R.J."/>
            <person name="Gomes A.C."/>
            <person name="Makela M.R."/>
            <person name="Stajich J."/>
            <person name="Grigoriev I.V."/>
            <person name="Mortensen U.H."/>
            <person name="De Vries R.P."/>
            <person name="Baker S.E."/>
            <person name="Andersen M.R."/>
        </authorList>
    </citation>
    <scope>NUCLEOTIDE SEQUENCE [LARGE SCALE GENOMIC DNA]</scope>
    <source>
        <strain evidence="2 3">CBS 588.65</strain>
    </source>
</reference>
<feature type="compositionally biased region" description="Polar residues" evidence="1">
    <location>
        <begin position="379"/>
        <end position="409"/>
    </location>
</feature>
<dbReference type="SMART" id="SM01371">
    <property type="entry name" value="TFIIA"/>
    <property type="match status" value="1"/>
</dbReference>
<dbReference type="Proteomes" id="UP001610334">
    <property type="component" value="Unassembled WGS sequence"/>
</dbReference>
<proteinExistence type="predicted"/>
<keyword evidence="3" id="KW-1185">Reference proteome</keyword>
<comment type="caution">
    <text evidence="2">The sequence shown here is derived from an EMBL/GenBank/DDBJ whole genome shotgun (WGS) entry which is preliminary data.</text>
</comment>
<feature type="compositionally biased region" description="Acidic residues" evidence="1">
    <location>
        <begin position="711"/>
        <end position="790"/>
    </location>
</feature>
<evidence type="ECO:0000256" key="1">
    <source>
        <dbReference type="SAM" id="MobiDB-lite"/>
    </source>
</evidence>
<evidence type="ECO:0000313" key="3">
    <source>
        <dbReference type="Proteomes" id="UP001610334"/>
    </source>
</evidence>
<organism evidence="2 3">
    <name type="scientific">Aspergillus granulosus</name>
    <dbReference type="NCBI Taxonomy" id="176169"/>
    <lineage>
        <taxon>Eukaryota</taxon>
        <taxon>Fungi</taxon>
        <taxon>Dikarya</taxon>
        <taxon>Ascomycota</taxon>
        <taxon>Pezizomycotina</taxon>
        <taxon>Eurotiomycetes</taxon>
        <taxon>Eurotiomycetidae</taxon>
        <taxon>Eurotiales</taxon>
        <taxon>Aspergillaceae</taxon>
        <taxon>Aspergillus</taxon>
        <taxon>Aspergillus subgen. Nidulantes</taxon>
    </lineage>
</organism>
<accession>A0ABR4H9P5</accession>
<feature type="compositionally biased region" description="Low complexity" evidence="1">
    <location>
        <begin position="501"/>
        <end position="510"/>
    </location>
</feature>
<feature type="compositionally biased region" description="Polar residues" evidence="1">
    <location>
        <begin position="310"/>
        <end position="321"/>
    </location>
</feature>
<sequence length="790" mass="84551">MDGMDTGKPMSEMAYHGILDWLQLHAQGLEGTIREFKNNATRMKIKVFSAYEQYPTQSHQQASLDGYTGALGLKTEKIQMMAGCNYHSLTMFSSKDDENYKFIISAIKKGRKIVAQASDTTNAASTEAPRGIQISLPASTTTVNAPYNIPLPPSQIGPPLAMPTPLPPINTFTHVELMSTSQGPGSISTEEASSKHSTALITPISTTQSIDPSKMQITRRPVGLPPSTRISPGVSVRSSSSASNNSAHASAHSQPMNRPGPLRSVSQPSVTCPLNMPIYTSTRSLSDATRIPLELQAARVAQHPSHPSLPGQTTQDPSRNSVPLKRQSHVKSVRSIDGLPEGVDTQSSLEMRVSPPEIQHCGQPLENNIHPPHFGANGPQRSSMSPSAILQHNIPTSHTRPANQPTSQHPAVPHPPRTTRFMHSTHPSQQAFGPLLREPPRPQRLGHSQSPSAQLKPPPALIPGPFQHFPQHPPQMPSAKTKKANNTPKPSKKEQKQMAIQPQGGPLQPALPKPSKKEQNHLLRQTGAHPPIQPYHASNKPPKQALARSPRNIPTPSHGASLGHRLEPAKPPKKSSLFSRVFGGSSHHSTPTPPFNPHAHASGTARSPSSFSGPTGPRVTGRQAAPPNKPPKVFGSGGRKPLNPPGNSRHGFGHGWGHHGAGPQPPGSCQANSTSPSGVGNGGLFAAGVEGAALGGLAAAGIMHGMGDGGYGDESEGDNSDEDGEETDDIDDDDDDEDDDEEDDDESDEDEDDEDEDEDEDDEEDSDEEDEDDDDDDDDSGAYSYEQDDY</sequence>
<feature type="compositionally biased region" description="Polar residues" evidence="1">
    <location>
        <begin position="604"/>
        <end position="613"/>
    </location>
</feature>
<dbReference type="InterPro" id="IPR004855">
    <property type="entry name" value="TFIIA_asu/bsu"/>
</dbReference>
<dbReference type="EMBL" id="JBFXLT010000051">
    <property type="protein sequence ID" value="KAL2812040.1"/>
    <property type="molecule type" value="Genomic_DNA"/>
</dbReference>
<feature type="compositionally biased region" description="Polar residues" evidence="1">
    <location>
        <begin position="421"/>
        <end position="431"/>
    </location>
</feature>
<feature type="region of interest" description="Disordered" evidence="1">
    <location>
        <begin position="300"/>
        <end position="676"/>
    </location>
</feature>
<feature type="region of interest" description="Disordered" evidence="1">
    <location>
        <begin position="203"/>
        <end position="269"/>
    </location>
</feature>
<feature type="region of interest" description="Disordered" evidence="1">
    <location>
        <begin position="707"/>
        <end position="790"/>
    </location>
</feature>
<protein>
    <submittedName>
        <fullName evidence="2">Uncharacterized protein</fullName>
    </submittedName>
</protein>
<gene>
    <name evidence="2" type="ORF">BJX63DRAFT_261035</name>
</gene>
<evidence type="ECO:0000313" key="2">
    <source>
        <dbReference type="EMBL" id="KAL2812040.1"/>
    </source>
</evidence>
<feature type="compositionally biased region" description="Low complexity" evidence="1">
    <location>
        <begin position="238"/>
        <end position="253"/>
    </location>
</feature>
<name>A0ABR4H9P5_9EURO</name>